<feature type="region of interest" description="Disordered" evidence="2">
    <location>
        <begin position="393"/>
        <end position="416"/>
    </location>
</feature>
<feature type="region of interest" description="Disordered" evidence="2">
    <location>
        <begin position="1"/>
        <end position="52"/>
    </location>
</feature>
<dbReference type="InterPro" id="IPR022783">
    <property type="entry name" value="GCFC_dom"/>
</dbReference>
<evidence type="ECO:0000256" key="1">
    <source>
        <dbReference type="ARBA" id="ARBA00010900"/>
    </source>
</evidence>
<feature type="compositionally biased region" description="Polar residues" evidence="2">
    <location>
        <begin position="8"/>
        <end position="18"/>
    </location>
</feature>
<dbReference type="ExpressionAtlas" id="M8BG91">
    <property type="expression patterns" value="baseline"/>
</dbReference>
<proteinExistence type="inferred from homology"/>
<comment type="similarity">
    <text evidence="1">Belongs to the TFP11/STIP family.</text>
</comment>
<organism evidence="3">
    <name type="scientific">Aegilops tauschii</name>
    <name type="common">Tausch's goatgrass</name>
    <name type="synonym">Aegilops squarrosa</name>
    <dbReference type="NCBI Taxonomy" id="37682"/>
    <lineage>
        <taxon>Eukaryota</taxon>
        <taxon>Viridiplantae</taxon>
        <taxon>Streptophyta</taxon>
        <taxon>Embryophyta</taxon>
        <taxon>Tracheophyta</taxon>
        <taxon>Spermatophyta</taxon>
        <taxon>Magnoliopsida</taxon>
        <taxon>Liliopsida</taxon>
        <taxon>Poales</taxon>
        <taxon>Poaceae</taxon>
        <taxon>BOP clade</taxon>
        <taxon>Pooideae</taxon>
        <taxon>Triticodae</taxon>
        <taxon>Triticeae</taxon>
        <taxon>Triticinae</taxon>
        <taxon>Aegilops</taxon>
    </lineage>
</organism>
<dbReference type="PANTHER" id="PTHR23329">
    <property type="entry name" value="TUFTELIN-INTERACTING PROTEIN 11-RELATED"/>
    <property type="match status" value="1"/>
</dbReference>
<name>M8BG91_AEGTA</name>
<evidence type="ECO:0000313" key="3">
    <source>
        <dbReference type="EnsemblPlants" id="EMT20989"/>
    </source>
</evidence>
<dbReference type="EnsemblPlants" id="EMT20989">
    <property type="protein sequence ID" value="EMT20989"/>
    <property type="gene ID" value="F775_23128"/>
</dbReference>
<dbReference type="GO" id="GO:0071008">
    <property type="term" value="C:U2-type post-mRNA release spliceosomal complex"/>
    <property type="evidence" value="ECO:0007669"/>
    <property type="project" value="TreeGrafter"/>
</dbReference>
<dbReference type="SMART" id="SM00443">
    <property type="entry name" value="G_patch"/>
    <property type="match status" value="1"/>
</dbReference>
<accession>M8BG91</accession>
<dbReference type="InterPro" id="IPR045211">
    <property type="entry name" value="TFP11/STIP/Ntr1"/>
</dbReference>
<protein>
    <submittedName>
        <fullName evidence="3">Tuftelin-interacting protein 11</fullName>
    </submittedName>
</protein>
<evidence type="ECO:0000256" key="2">
    <source>
        <dbReference type="SAM" id="MobiDB-lite"/>
    </source>
</evidence>
<reference evidence="3" key="1">
    <citation type="submission" date="2015-06" db="UniProtKB">
        <authorList>
            <consortium name="EnsemblPlants"/>
        </authorList>
    </citation>
    <scope>IDENTIFICATION</scope>
</reference>
<sequence>MASAGADESSNVMTSGGSTYRHDDRTGSESGGAGSRPSPQHKSPRGPGDLLFGRVPFVAAGSAGPSSPQHHHQRYTRQHYNPATTWKPQPVVESPVFKNTTVVNMMRRMNYEVGSGSGLGKHGQGITSPVKVVKRPESAGFGTVGAEGEGSYDNGLPNKVPETLPTKWGADQCADEISQAVYNDWEMGDADGSRQQGREFCEKILAEVRELQDGVLDDGEHMVVDAAEEIIEVVTLVHQKSESGELTAGHLILVFTRLKEKFPEEYQTYCLANTAGVLVARLIGPVLQRWQPLWDPAMWLDVFVVLRNTLDDGSAMSPYVELVEDTVVPAVQALEWKTTDSERMRRFLAQWKGTLPPSAMQRILVEVVMPELTAEVESWDPVGCLAGQLLSPPASPVDAARRSTAGEPMRHRETQA</sequence>
<dbReference type="AlphaFoldDB" id="M8BG91"/>
<dbReference type="PANTHER" id="PTHR23329:SF16">
    <property type="entry name" value="G-PATCH DOMAIN-CONTAINING PROTEIN"/>
    <property type="match status" value="1"/>
</dbReference>
<dbReference type="GO" id="GO:0003676">
    <property type="term" value="F:nucleic acid binding"/>
    <property type="evidence" value="ECO:0007669"/>
    <property type="project" value="InterPro"/>
</dbReference>
<dbReference type="GO" id="GO:0000390">
    <property type="term" value="P:spliceosomal complex disassembly"/>
    <property type="evidence" value="ECO:0007669"/>
    <property type="project" value="InterPro"/>
</dbReference>
<dbReference type="Pfam" id="PF01585">
    <property type="entry name" value="G-patch"/>
    <property type="match status" value="1"/>
</dbReference>
<dbReference type="PROSITE" id="PS50174">
    <property type="entry name" value="G_PATCH"/>
    <property type="match status" value="1"/>
</dbReference>
<dbReference type="InterPro" id="IPR000467">
    <property type="entry name" value="G_patch_dom"/>
</dbReference>
<dbReference type="Pfam" id="PF07842">
    <property type="entry name" value="GCFC"/>
    <property type="match status" value="1"/>
</dbReference>